<evidence type="ECO:0000256" key="3">
    <source>
        <dbReference type="ARBA" id="ARBA00023136"/>
    </source>
</evidence>
<dbReference type="RefSeq" id="WP_188587263.1">
    <property type="nucleotide sequence ID" value="NZ_BMGC01000023.1"/>
</dbReference>
<name>A0A916WY87_9ACTN</name>
<evidence type="ECO:0000256" key="1">
    <source>
        <dbReference type="ARBA" id="ARBA00022475"/>
    </source>
</evidence>
<evidence type="ECO:0000256" key="6">
    <source>
        <dbReference type="SAM" id="SignalP"/>
    </source>
</evidence>
<gene>
    <name evidence="7" type="ORF">GCM10011489_28560</name>
</gene>
<evidence type="ECO:0000256" key="2">
    <source>
        <dbReference type="ARBA" id="ARBA00022729"/>
    </source>
</evidence>
<comment type="caution">
    <text evidence="7">The sequence shown here is derived from an EMBL/GenBank/DDBJ whole genome shotgun (WGS) entry which is preliminary data.</text>
</comment>
<accession>A0A916WY87</accession>
<reference evidence="7" key="1">
    <citation type="journal article" date="2014" name="Int. J. Syst. Evol. Microbiol.">
        <title>Complete genome sequence of Corynebacterium casei LMG S-19264T (=DSM 44701T), isolated from a smear-ripened cheese.</title>
        <authorList>
            <consortium name="US DOE Joint Genome Institute (JGI-PGF)"/>
            <person name="Walter F."/>
            <person name="Albersmeier A."/>
            <person name="Kalinowski J."/>
            <person name="Ruckert C."/>
        </authorList>
    </citation>
    <scope>NUCLEOTIDE SEQUENCE</scope>
    <source>
        <strain evidence="7">CGMCC 1.12827</strain>
    </source>
</reference>
<keyword evidence="4" id="KW-0564">Palmitate</keyword>
<dbReference type="PROSITE" id="PS51257">
    <property type="entry name" value="PROKAR_LIPOPROTEIN"/>
    <property type="match status" value="1"/>
</dbReference>
<dbReference type="Proteomes" id="UP000621454">
    <property type="component" value="Unassembled WGS sequence"/>
</dbReference>
<dbReference type="PANTHER" id="PTHR43649:SF33">
    <property type="entry name" value="POLYGALACTURONAN_RHAMNOGALACTURONAN-BINDING PROTEIN YTCQ"/>
    <property type="match status" value="1"/>
</dbReference>
<proteinExistence type="predicted"/>
<dbReference type="AlphaFoldDB" id="A0A916WY87"/>
<evidence type="ECO:0000313" key="8">
    <source>
        <dbReference type="Proteomes" id="UP000621454"/>
    </source>
</evidence>
<keyword evidence="1" id="KW-1003">Cell membrane</keyword>
<dbReference type="PANTHER" id="PTHR43649">
    <property type="entry name" value="ARABINOSE-BINDING PROTEIN-RELATED"/>
    <property type="match status" value="1"/>
</dbReference>
<evidence type="ECO:0000256" key="5">
    <source>
        <dbReference type="ARBA" id="ARBA00023288"/>
    </source>
</evidence>
<reference evidence="7" key="2">
    <citation type="submission" date="2020-09" db="EMBL/GenBank/DDBJ databases">
        <authorList>
            <person name="Sun Q."/>
            <person name="Zhou Y."/>
        </authorList>
    </citation>
    <scope>NUCLEOTIDE SEQUENCE</scope>
    <source>
        <strain evidence="7">CGMCC 1.12827</strain>
    </source>
</reference>
<dbReference type="EMBL" id="BMGC01000023">
    <property type="protein sequence ID" value="GGB39171.1"/>
    <property type="molecule type" value="Genomic_DNA"/>
</dbReference>
<protein>
    <submittedName>
        <fullName evidence="7">ABC transporter substrate-binding protein</fullName>
    </submittedName>
</protein>
<sequence length="455" mass="48054">MYSTSRRWLASAAAAIAVCSVAACGLGSTSTSSSANTSTITPLDPNTKVDISFESYNLTQTGGWADTINGLIATFEKQHPNITVHGQPPSVTGSSSSSYVSSVQTEALAGKAPDVAQLTFDALGYAATDLGAQPISKLVGEKAVADHFGGQYPFNARAKTLGDWNSVTYGIPYVFSTPILWYNATALAKLGITNPDLSTWEGLETVGREIKEKTGKPAITLSCTVTGGDWCMQGIIKSDGGSVVSADHRDVTFGDDGSVGAVSEMRKLNDAGVLQNLGATAQYTAFAKGDSLIQLQTSALQSTFAKAAKAGGWELKNTTMPAFAGKPTAPTNSGSALFIMSKDPQKQAAAWEFIKFMTSPTAYEQITTKIGYLPLRDSMTQGNGPLAAWAKSNPLVTPNLEQLQKLQPWDAYPGKNYAQISKIFSDAVESSVYYGKDPKATMQAAQKQAQALVTE</sequence>
<dbReference type="Gene3D" id="3.40.190.10">
    <property type="entry name" value="Periplasmic binding protein-like II"/>
    <property type="match status" value="1"/>
</dbReference>
<keyword evidence="2 6" id="KW-0732">Signal</keyword>
<organism evidence="7 8">
    <name type="scientific">Gordonia jinhuaensis</name>
    <dbReference type="NCBI Taxonomy" id="1517702"/>
    <lineage>
        <taxon>Bacteria</taxon>
        <taxon>Bacillati</taxon>
        <taxon>Actinomycetota</taxon>
        <taxon>Actinomycetes</taxon>
        <taxon>Mycobacteriales</taxon>
        <taxon>Gordoniaceae</taxon>
        <taxon>Gordonia</taxon>
    </lineage>
</organism>
<dbReference type="Pfam" id="PF13416">
    <property type="entry name" value="SBP_bac_8"/>
    <property type="match status" value="1"/>
</dbReference>
<evidence type="ECO:0000256" key="4">
    <source>
        <dbReference type="ARBA" id="ARBA00023139"/>
    </source>
</evidence>
<keyword evidence="8" id="KW-1185">Reference proteome</keyword>
<dbReference type="SUPFAM" id="SSF53850">
    <property type="entry name" value="Periplasmic binding protein-like II"/>
    <property type="match status" value="1"/>
</dbReference>
<keyword evidence="5" id="KW-0449">Lipoprotein</keyword>
<feature type="signal peptide" evidence="6">
    <location>
        <begin position="1"/>
        <end position="35"/>
    </location>
</feature>
<keyword evidence="3" id="KW-0472">Membrane</keyword>
<evidence type="ECO:0000313" key="7">
    <source>
        <dbReference type="EMBL" id="GGB39171.1"/>
    </source>
</evidence>
<dbReference type="InterPro" id="IPR006059">
    <property type="entry name" value="SBP"/>
</dbReference>
<dbReference type="InterPro" id="IPR050490">
    <property type="entry name" value="Bact_solute-bd_prot1"/>
</dbReference>
<feature type="chain" id="PRO_5038068938" evidence="6">
    <location>
        <begin position="36"/>
        <end position="455"/>
    </location>
</feature>